<sequence length="437" mass="47762">MKKHLILILMLFSIAGSFFSSCKDENSATGGEAYNPSKPVTVTTFYPDSGKIAEKVMLDGANFGNDPSKIKVYFNKKRAAVIGSTGNRMYVICPKMPGDTCTVSVVVGNDSVIYAQQFRYKISVSVSTIAGNGTSTFKAGTLAEATLNPVYLCVDKEDNIFVTLRDNSSYGVVRINELENIVTALCWGSSYNDWSPQPPCVDPTTGVVTSGHDNIVGAYYSFDPKEAWMPRIRTMQWKAGTNVPANVWKKSMAACAIDGCFYLHYYNGNIVKVNPKTYEAETIFITPASDGNGLAFHPQHPNMLYISFTNSGDLNNGIYSLDINDPAGTFQRLNGSTAAGHRDGELRNAQFNKPFQIFFDPDGNLYVADSGNHCIRKIDTSTNMVETVLGHPGTSGWKDGGKEDALFKDPRGIGVSKDGNVYVADYGNFRVRKLAIE</sequence>
<comment type="caution">
    <text evidence="5">The sequence shown here is derived from an EMBL/GenBank/DDBJ whole genome shotgun (WGS) entry which is preliminary data.</text>
</comment>
<organism evidence="5 6">
    <name type="scientific">Candidatus Ordinivivax streblomastigis</name>
    <dbReference type="NCBI Taxonomy" id="2540710"/>
    <lineage>
        <taxon>Bacteria</taxon>
        <taxon>Pseudomonadati</taxon>
        <taxon>Bacteroidota</taxon>
        <taxon>Bacteroidia</taxon>
        <taxon>Bacteroidales</taxon>
        <taxon>Candidatus Ordinivivax</taxon>
    </lineage>
</organism>
<evidence type="ECO:0000313" key="5">
    <source>
        <dbReference type="EMBL" id="KAA6302941.1"/>
    </source>
</evidence>
<name>A0A5M8P3F7_9BACT</name>
<evidence type="ECO:0000313" key="6">
    <source>
        <dbReference type="Proteomes" id="UP000324575"/>
    </source>
</evidence>
<dbReference type="EMBL" id="SNRX01000004">
    <property type="protein sequence ID" value="KAA6302941.1"/>
    <property type="molecule type" value="Genomic_DNA"/>
</dbReference>
<feature type="chain" id="PRO_5024352821" description="IPT/TIG domain-containing protein" evidence="3">
    <location>
        <begin position="23"/>
        <end position="437"/>
    </location>
</feature>
<dbReference type="Pfam" id="PF01436">
    <property type="entry name" value="NHL"/>
    <property type="match status" value="2"/>
</dbReference>
<feature type="domain" description="IPT/TIG" evidence="4">
    <location>
        <begin position="41"/>
        <end position="120"/>
    </location>
</feature>
<evidence type="ECO:0000259" key="4">
    <source>
        <dbReference type="Pfam" id="PF01833"/>
    </source>
</evidence>
<dbReference type="Gene3D" id="2.60.40.10">
    <property type="entry name" value="Immunoglobulins"/>
    <property type="match status" value="1"/>
</dbReference>
<dbReference type="Proteomes" id="UP000324575">
    <property type="component" value="Unassembled WGS sequence"/>
</dbReference>
<keyword evidence="3" id="KW-0732">Signal</keyword>
<feature type="signal peptide" evidence="3">
    <location>
        <begin position="1"/>
        <end position="22"/>
    </location>
</feature>
<dbReference type="PANTHER" id="PTHR13833">
    <property type="match status" value="1"/>
</dbReference>
<evidence type="ECO:0000256" key="3">
    <source>
        <dbReference type="SAM" id="SignalP"/>
    </source>
</evidence>
<accession>A0A5M8P3F7</accession>
<dbReference type="InterPro" id="IPR014756">
    <property type="entry name" value="Ig_E-set"/>
</dbReference>
<dbReference type="InterPro" id="IPR002909">
    <property type="entry name" value="IPT_dom"/>
</dbReference>
<keyword evidence="1" id="KW-0677">Repeat</keyword>
<proteinExistence type="predicted"/>
<dbReference type="Gene3D" id="2.120.10.30">
    <property type="entry name" value="TolB, C-terminal domain"/>
    <property type="match status" value="1"/>
</dbReference>
<reference evidence="5 6" key="1">
    <citation type="submission" date="2019-03" db="EMBL/GenBank/DDBJ databases">
        <title>Single cell metagenomics reveals metabolic interactions within the superorganism composed of flagellate Streblomastix strix and complex community of Bacteroidetes bacteria on its surface.</title>
        <authorList>
            <person name="Treitli S.C."/>
            <person name="Kolisko M."/>
            <person name="Husnik F."/>
            <person name="Keeling P."/>
            <person name="Hampl V."/>
        </authorList>
    </citation>
    <scope>NUCLEOTIDE SEQUENCE [LARGE SCALE GENOMIC DNA]</scope>
    <source>
        <strain evidence="5">St1</strain>
    </source>
</reference>
<protein>
    <recommendedName>
        <fullName evidence="4">IPT/TIG domain-containing protein</fullName>
    </recommendedName>
</protein>
<dbReference type="SUPFAM" id="SSF81296">
    <property type="entry name" value="E set domains"/>
    <property type="match status" value="1"/>
</dbReference>
<dbReference type="PANTHER" id="PTHR13833:SF71">
    <property type="entry name" value="NHL DOMAIN-CONTAINING PROTEIN"/>
    <property type="match status" value="1"/>
</dbReference>
<evidence type="ECO:0000256" key="1">
    <source>
        <dbReference type="ARBA" id="ARBA00022737"/>
    </source>
</evidence>
<dbReference type="Pfam" id="PF01833">
    <property type="entry name" value="TIG"/>
    <property type="match status" value="1"/>
</dbReference>
<evidence type="ECO:0000256" key="2">
    <source>
        <dbReference type="PROSITE-ProRule" id="PRU00504"/>
    </source>
</evidence>
<dbReference type="InterPro" id="IPR011042">
    <property type="entry name" value="6-blade_b-propeller_TolB-like"/>
</dbReference>
<dbReference type="InterPro" id="IPR013783">
    <property type="entry name" value="Ig-like_fold"/>
</dbReference>
<dbReference type="InterPro" id="IPR001258">
    <property type="entry name" value="NHL_repeat"/>
</dbReference>
<dbReference type="AlphaFoldDB" id="A0A5M8P3F7"/>
<gene>
    <name evidence="5" type="ORF">EZS26_000836</name>
</gene>
<dbReference type="SUPFAM" id="SSF101898">
    <property type="entry name" value="NHL repeat"/>
    <property type="match status" value="1"/>
</dbReference>
<dbReference type="PROSITE" id="PS51125">
    <property type="entry name" value="NHL"/>
    <property type="match status" value="1"/>
</dbReference>
<dbReference type="PROSITE" id="PS51257">
    <property type="entry name" value="PROKAR_LIPOPROTEIN"/>
    <property type="match status" value="1"/>
</dbReference>
<feature type="repeat" description="NHL" evidence="2">
    <location>
        <begin position="350"/>
        <end position="381"/>
    </location>
</feature>